<proteinExistence type="inferred from homology"/>
<evidence type="ECO:0000256" key="5">
    <source>
        <dbReference type="ARBA" id="ARBA00022741"/>
    </source>
</evidence>
<dbReference type="GO" id="GO:0009231">
    <property type="term" value="P:riboflavin biosynthetic process"/>
    <property type="evidence" value="ECO:0007669"/>
    <property type="project" value="UniProtKB-KW"/>
</dbReference>
<comment type="similarity">
    <text evidence="2">Belongs to the GTP cyclohydrolase II family.</text>
</comment>
<dbReference type="NCBIfam" id="TIGR00505">
    <property type="entry name" value="ribA"/>
    <property type="match status" value="1"/>
</dbReference>
<evidence type="ECO:0000259" key="9">
    <source>
        <dbReference type="Pfam" id="PF00925"/>
    </source>
</evidence>
<evidence type="ECO:0000256" key="6">
    <source>
        <dbReference type="ARBA" id="ARBA00022801"/>
    </source>
</evidence>
<keyword evidence="11" id="KW-1185">Reference proteome</keyword>
<dbReference type="Proteomes" id="UP000738325">
    <property type="component" value="Unassembled WGS sequence"/>
</dbReference>
<dbReference type="PANTHER" id="PTHR21327">
    <property type="entry name" value="GTP CYCLOHYDROLASE II-RELATED"/>
    <property type="match status" value="1"/>
</dbReference>
<organism evidence="10 11">
    <name type="scientific">Dissophora globulifera</name>
    <dbReference type="NCBI Taxonomy" id="979702"/>
    <lineage>
        <taxon>Eukaryota</taxon>
        <taxon>Fungi</taxon>
        <taxon>Fungi incertae sedis</taxon>
        <taxon>Mucoromycota</taxon>
        <taxon>Mortierellomycotina</taxon>
        <taxon>Mortierellomycetes</taxon>
        <taxon>Mortierellales</taxon>
        <taxon>Mortierellaceae</taxon>
        <taxon>Dissophora</taxon>
    </lineage>
</organism>
<evidence type="ECO:0000256" key="1">
    <source>
        <dbReference type="ARBA" id="ARBA00005104"/>
    </source>
</evidence>
<dbReference type="Pfam" id="PF00925">
    <property type="entry name" value="GTP_cyclohydro2"/>
    <property type="match status" value="1"/>
</dbReference>
<dbReference type="InterPro" id="IPR036144">
    <property type="entry name" value="RibA-like_sf"/>
</dbReference>
<keyword evidence="7" id="KW-0342">GTP-binding</keyword>
<dbReference type="GO" id="GO:0003935">
    <property type="term" value="F:GTP cyclohydrolase II activity"/>
    <property type="evidence" value="ECO:0007669"/>
    <property type="project" value="UniProtKB-EC"/>
</dbReference>
<gene>
    <name evidence="10" type="primary">RIB1_1</name>
    <name evidence="10" type="ORF">BGZ99_002687</name>
</gene>
<evidence type="ECO:0000256" key="2">
    <source>
        <dbReference type="ARBA" id="ARBA00008131"/>
    </source>
</evidence>
<evidence type="ECO:0000313" key="11">
    <source>
        <dbReference type="Proteomes" id="UP000738325"/>
    </source>
</evidence>
<evidence type="ECO:0000256" key="8">
    <source>
        <dbReference type="ARBA" id="ARBA00049295"/>
    </source>
</evidence>
<comment type="catalytic activity">
    <reaction evidence="8">
        <text>GTP + 4 H2O = 2,5-diamino-6-hydroxy-4-(5-phosphoribosylamino)-pyrimidine + formate + 2 phosphate + 3 H(+)</text>
        <dbReference type="Rhea" id="RHEA:23704"/>
        <dbReference type="ChEBI" id="CHEBI:15377"/>
        <dbReference type="ChEBI" id="CHEBI:15378"/>
        <dbReference type="ChEBI" id="CHEBI:15740"/>
        <dbReference type="ChEBI" id="CHEBI:37565"/>
        <dbReference type="ChEBI" id="CHEBI:43474"/>
        <dbReference type="ChEBI" id="CHEBI:58614"/>
        <dbReference type="EC" id="3.5.4.25"/>
    </reaction>
</comment>
<evidence type="ECO:0000256" key="3">
    <source>
        <dbReference type="ARBA" id="ARBA00012762"/>
    </source>
</evidence>
<keyword evidence="4" id="KW-0686">Riboflavin biosynthesis</keyword>
<dbReference type="AlphaFoldDB" id="A0A9P6RQ73"/>
<evidence type="ECO:0000256" key="7">
    <source>
        <dbReference type="ARBA" id="ARBA00023134"/>
    </source>
</evidence>
<protein>
    <recommendedName>
        <fullName evidence="3">GTP cyclohydrolase II</fullName>
        <ecNumber evidence="3">3.5.4.25</ecNumber>
    </recommendedName>
</protein>
<dbReference type="InterPro" id="IPR000926">
    <property type="entry name" value="RibA"/>
</dbReference>
<name>A0A9P6RQ73_9FUNG</name>
<sequence>MITLIRTANIFTTTRAIIINITLPDHNPTLTPINPQVTATSAASAAVASGSTKPDDPLAWCTARARIPTPDGSEYFLLIYENKLDKKEHLAFVFSDSIRSRSLDKVQPGETEMDRIKRGAYLGRLQPSTTAVQDQNQCNLAATATTATTATTMTMTTTSVVEMVVDQEQGPSTVMEVEDNMAVTLSASSTTSLSKPLAPLVRIHSECFTGEIGHSARCDCGEQLDEAIRLMKAEGSGVVVYLRQEGRGIGLGEKLKAYNLQDLGYDTVMANLLLNHGADERTYEVAQAILLDLGLDEIRLLTNNPDKIEQVELSSNIKVVERVPMVPKSWEAIVQGTQGNLEVKEGAVENKIVKGKELDRYLKVKVERMRHLISIPTSL</sequence>
<dbReference type="PANTHER" id="PTHR21327:SF29">
    <property type="entry name" value="GTP CYCLOHYDROLASE-2"/>
    <property type="match status" value="1"/>
</dbReference>
<dbReference type="SUPFAM" id="SSF142695">
    <property type="entry name" value="RibA-like"/>
    <property type="match status" value="1"/>
</dbReference>
<comment type="caution">
    <text evidence="10">The sequence shown here is derived from an EMBL/GenBank/DDBJ whole genome shotgun (WGS) entry which is preliminary data.</text>
</comment>
<dbReference type="EMBL" id="JAAAIP010000184">
    <property type="protein sequence ID" value="KAG0323591.1"/>
    <property type="molecule type" value="Genomic_DNA"/>
</dbReference>
<accession>A0A9P6RQ73</accession>
<dbReference type="InterPro" id="IPR032677">
    <property type="entry name" value="GTP_cyclohydro_II"/>
</dbReference>
<dbReference type="GO" id="GO:0005525">
    <property type="term" value="F:GTP binding"/>
    <property type="evidence" value="ECO:0007669"/>
    <property type="project" value="UniProtKB-KW"/>
</dbReference>
<dbReference type="CDD" id="cd00641">
    <property type="entry name" value="GTP_cyclohydro2"/>
    <property type="match status" value="1"/>
</dbReference>
<comment type="pathway">
    <text evidence="1">Cofactor biosynthesis; riboflavin biosynthesis.</text>
</comment>
<dbReference type="NCBIfam" id="NF001591">
    <property type="entry name" value="PRK00393.1"/>
    <property type="match status" value="1"/>
</dbReference>
<keyword evidence="6" id="KW-0378">Hydrolase</keyword>
<dbReference type="EC" id="3.5.4.25" evidence="3"/>
<dbReference type="OrthoDB" id="5569761at2759"/>
<evidence type="ECO:0000313" key="10">
    <source>
        <dbReference type="EMBL" id="KAG0323591.1"/>
    </source>
</evidence>
<keyword evidence="5" id="KW-0547">Nucleotide-binding</keyword>
<dbReference type="Gene3D" id="3.40.50.10990">
    <property type="entry name" value="GTP cyclohydrolase II"/>
    <property type="match status" value="1"/>
</dbReference>
<reference evidence="10" key="1">
    <citation type="journal article" date="2020" name="Fungal Divers.">
        <title>Resolving the Mortierellaceae phylogeny through synthesis of multi-gene phylogenetics and phylogenomics.</title>
        <authorList>
            <person name="Vandepol N."/>
            <person name="Liber J."/>
            <person name="Desiro A."/>
            <person name="Na H."/>
            <person name="Kennedy M."/>
            <person name="Barry K."/>
            <person name="Grigoriev I.V."/>
            <person name="Miller A.N."/>
            <person name="O'Donnell K."/>
            <person name="Stajich J.E."/>
            <person name="Bonito G."/>
        </authorList>
    </citation>
    <scope>NUCLEOTIDE SEQUENCE</scope>
    <source>
        <strain evidence="10">REB-010B</strain>
    </source>
</reference>
<feature type="domain" description="GTP cyclohydrolase II" evidence="9">
    <location>
        <begin position="191"/>
        <end position="324"/>
    </location>
</feature>
<evidence type="ECO:0000256" key="4">
    <source>
        <dbReference type="ARBA" id="ARBA00022619"/>
    </source>
</evidence>